<accession>A0A941D2W7</accession>
<keyword evidence="3 5" id="KW-1133">Transmembrane helix</keyword>
<protein>
    <submittedName>
        <fullName evidence="6">MAPEG family protein</fullName>
    </submittedName>
</protein>
<keyword evidence="4 5" id="KW-0472">Membrane</keyword>
<evidence type="ECO:0000256" key="2">
    <source>
        <dbReference type="ARBA" id="ARBA00022692"/>
    </source>
</evidence>
<sequence>MSVELTMLTYSVGLLFVLVFVQALVGIRSQGAVPLANSRDDLPPPSGFHARMKRVVDNHREGLTMFAPLVLVAAVAGVSNGTTVLGAQLFFYSRVVHAVLYIFGVPMVRPLAWAVGVVGTVMVFAALVGLA</sequence>
<dbReference type="RefSeq" id="WP_215341319.1">
    <property type="nucleotide sequence ID" value="NZ_JAGSGD010000001.1"/>
</dbReference>
<dbReference type="Proteomes" id="UP000622580">
    <property type="component" value="Unassembled WGS sequence"/>
</dbReference>
<dbReference type="InterPro" id="IPR001129">
    <property type="entry name" value="Membr-assoc_MAPEG"/>
</dbReference>
<evidence type="ECO:0000313" key="7">
    <source>
        <dbReference type="EMBL" id="QQZ49374.1"/>
    </source>
</evidence>
<dbReference type="PANTHER" id="PTHR35371:SF1">
    <property type="entry name" value="BLR7753 PROTEIN"/>
    <property type="match status" value="1"/>
</dbReference>
<keyword evidence="8" id="KW-1185">Reference proteome</keyword>
<dbReference type="Gene3D" id="1.20.120.550">
    <property type="entry name" value="Membrane associated eicosanoid/glutathione metabolism-like domain"/>
    <property type="match status" value="1"/>
</dbReference>
<feature type="transmembrane region" description="Helical" evidence="5">
    <location>
        <begin position="6"/>
        <end position="27"/>
    </location>
</feature>
<name>A0A941D2W7_9CAUL</name>
<dbReference type="EMBL" id="CP068570">
    <property type="protein sequence ID" value="QQZ49374.1"/>
    <property type="molecule type" value="Genomic_DNA"/>
</dbReference>
<dbReference type="SUPFAM" id="SSF161084">
    <property type="entry name" value="MAPEG domain-like"/>
    <property type="match status" value="1"/>
</dbReference>
<comment type="subcellular location">
    <subcellularLocation>
        <location evidence="1">Membrane</location>
    </subcellularLocation>
</comment>
<dbReference type="EMBL" id="JAGSGD010000001">
    <property type="protein sequence ID" value="MBR7620587.1"/>
    <property type="molecule type" value="Genomic_DNA"/>
</dbReference>
<dbReference type="GO" id="GO:0016020">
    <property type="term" value="C:membrane"/>
    <property type="evidence" value="ECO:0007669"/>
    <property type="project" value="UniProtKB-SubCell"/>
</dbReference>
<feature type="transmembrane region" description="Helical" evidence="5">
    <location>
        <begin position="111"/>
        <end position="130"/>
    </location>
</feature>
<keyword evidence="2 5" id="KW-0812">Transmembrane</keyword>
<evidence type="ECO:0000256" key="4">
    <source>
        <dbReference type="ARBA" id="ARBA00023136"/>
    </source>
</evidence>
<reference evidence="7" key="1">
    <citation type="submission" date="2021-01" db="EMBL/GenBank/DDBJ databases">
        <title>Genome sequence of Phenylobacterium sp. 20VBR1 isolated from a valley glaceir, Ny-Alesund, Svalbard.</title>
        <authorList>
            <person name="Thomas F.A."/>
            <person name="Krishnan K.P."/>
            <person name="Sinha R.K."/>
        </authorList>
    </citation>
    <scope>NUCLEOTIDE SEQUENCE</scope>
    <source>
        <strain evidence="7">20VBR1</strain>
    </source>
</reference>
<reference evidence="6" key="2">
    <citation type="submission" date="2021-04" db="EMBL/GenBank/DDBJ databases">
        <title>Draft genome assembly of strain Phenylobacterium sp. 20VBR1 using MiniION and Illumina platforms.</title>
        <authorList>
            <person name="Thomas F.A."/>
            <person name="Krishnan K.P."/>
            <person name="Sinha R.K."/>
        </authorList>
    </citation>
    <scope>NUCLEOTIDE SEQUENCE</scope>
    <source>
        <strain evidence="6">20VBR1</strain>
    </source>
</reference>
<dbReference type="PANTHER" id="PTHR35371">
    <property type="entry name" value="INNER MEMBRANE PROTEIN"/>
    <property type="match status" value="1"/>
</dbReference>
<proteinExistence type="predicted"/>
<organism evidence="6 8">
    <name type="scientific">Phenylobacterium glaciei</name>
    <dbReference type="NCBI Taxonomy" id="2803784"/>
    <lineage>
        <taxon>Bacteria</taxon>
        <taxon>Pseudomonadati</taxon>
        <taxon>Pseudomonadota</taxon>
        <taxon>Alphaproteobacteria</taxon>
        <taxon>Caulobacterales</taxon>
        <taxon>Caulobacteraceae</taxon>
        <taxon>Phenylobacterium</taxon>
    </lineage>
</organism>
<dbReference type="AlphaFoldDB" id="A0A941D2W7"/>
<evidence type="ECO:0000313" key="8">
    <source>
        <dbReference type="Proteomes" id="UP000622580"/>
    </source>
</evidence>
<dbReference type="Pfam" id="PF01124">
    <property type="entry name" value="MAPEG"/>
    <property type="match status" value="1"/>
</dbReference>
<evidence type="ECO:0000313" key="6">
    <source>
        <dbReference type="EMBL" id="MBR7620587.1"/>
    </source>
</evidence>
<evidence type="ECO:0000256" key="3">
    <source>
        <dbReference type="ARBA" id="ARBA00022989"/>
    </source>
</evidence>
<gene>
    <name evidence="6" type="ORF">JKL49_14430</name>
    <name evidence="7" type="ORF">JKL49_20475</name>
</gene>
<dbReference type="InterPro" id="IPR023352">
    <property type="entry name" value="MAPEG-like_dom_sf"/>
</dbReference>
<evidence type="ECO:0000256" key="5">
    <source>
        <dbReference type="SAM" id="Phobius"/>
    </source>
</evidence>
<evidence type="ECO:0000256" key="1">
    <source>
        <dbReference type="ARBA" id="ARBA00004370"/>
    </source>
</evidence>
<feature type="transmembrane region" description="Helical" evidence="5">
    <location>
        <begin position="62"/>
        <end position="91"/>
    </location>
</feature>